<name>A0A0G4B5G4_9BACT</name>
<dbReference type="Pfam" id="PF17479">
    <property type="entry name" value="DUF3048_C"/>
    <property type="match status" value="1"/>
</dbReference>
<dbReference type="InterPro" id="IPR023158">
    <property type="entry name" value="YerB-like_sf"/>
</dbReference>
<keyword evidence="1" id="KW-0812">Transmembrane</keyword>
<dbReference type="Proteomes" id="UP000035648">
    <property type="component" value="Chromosome"/>
</dbReference>
<dbReference type="KEGG" id="bbgw:UT28_C0001G1031"/>
<feature type="transmembrane region" description="Helical" evidence="1">
    <location>
        <begin position="20"/>
        <end position="38"/>
    </location>
</feature>
<evidence type="ECO:0008006" key="6">
    <source>
        <dbReference type="Google" id="ProtNLM"/>
    </source>
</evidence>
<reference evidence="4 5" key="1">
    <citation type="journal article" date="2015" name="Nature">
        <title>rRNA introns, odd ribosomes, and small enigmatic genomes across a large radiation of phyla.</title>
        <authorList>
            <person name="Brown C.T."/>
            <person name="Hug L.A."/>
            <person name="Thomas B.C."/>
            <person name="Sharon I."/>
            <person name="Castelle C.J."/>
            <person name="Singh A."/>
            <person name="Wilkins M.J."/>
            <person name="Williams K.H."/>
            <person name="Banfield J.F."/>
        </authorList>
    </citation>
    <scope>NUCLEOTIDE SEQUENCE [LARGE SCALE GENOMIC DNA]</scope>
</reference>
<dbReference type="EMBL" id="CP011213">
    <property type="protein sequence ID" value="AKM82805.1"/>
    <property type="molecule type" value="Genomic_DNA"/>
</dbReference>
<sequence length="374" mass="41556">MDEKKTEPAKKKKKIKALTIISIAALCIIFGFGGFIAYKRYFTKEKMASIFSPTKINVSEDLTVQNKLDGTKVLQEKADRHPLAVIIENHPDARPQAGLDKASIVYEAITEGGITRFMAIFGPYDAAKIGPVRSARTYYIDWLKEFNAFYAHVGGNLDALDKIKTDGIMDLDQFGLGTAAYWRVPKAGIATEHTMYTSTDKLYQYAFNTKKWSNSSDYKSLTFTPAVELADRSAGQTVTIDFSSPSYLVRWTYDKATNTYLRDLDGKAHNDLVSGKQLASSNIIIQEVDRWEVTTAINESGYAMKTIGTGKALIFSQGKKTTGTWSKTDQTSRTIFLDSTGKEITFIPGQFWIEITPPDVFSGIKVTDLAPSTN</sequence>
<dbReference type="InterPro" id="IPR035328">
    <property type="entry name" value="DUF3048_C"/>
</dbReference>
<dbReference type="SUPFAM" id="SSF159774">
    <property type="entry name" value="YerB-like"/>
    <property type="match status" value="1"/>
</dbReference>
<dbReference type="Gene3D" id="3.50.90.10">
    <property type="entry name" value="YerB-like"/>
    <property type="match status" value="1"/>
</dbReference>
<keyword evidence="1" id="KW-0472">Membrane</keyword>
<keyword evidence="1" id="KW-1133">Transmembrane helix</keyword>
<protein>
    <recommendedName>
        <fullName evidence="6">DUF3048 domain-containing protein</fullName>
    </recommendedName>
</protein>
<evidence type="ECO:0000259" key="3">
    <source>
        <dbReference type="Pfam" id="PF17479"/>
    </source>
</evidence>
<accession>A0A0G4B5G4</accession>
<dbReference type="InterPro" id="IPR021416">
    <property type="entry name" value="DUF3048_N"/>
</dbReference>
<dbReference type="Pfam" id="PF11258">
    <property type="entry name" value="DUF3048"/>
    <property type="match status" value="1"/>
</dbReference>
<gene>
    <name evidence="4" type="ORF">UT28_C0001G1031</name>
</gene>
<feature type="domain" description="DUF3048" evidence="2">
    <location>
        <begin position="71"/>
        <end position="206"/>
    </location>
</feature>
<organism evidence="4 5">
    <name type="scientific">Berkelbacteria bacterium GW2011_GWE1_39_12</name>
    <dbReference type="NCBI Taxonomy" id="1618337"/>
    <lineage>
        <taxon>Bacteria</taxon>
        <taxon>Candidatus Berkelbacteria</taxon>
    </lineage>
</organism>
<evidence type="ECO:0000259" key="2">
    <source>
        <dbReference type="Pfam" id="PF11258"/>
    </source>
</evidence>
<dbReference type="STRING" id="1618337.UT28_C0001G1031"/>
<feature type="domain" description="DUF3048" evidence="3">
    <location>
        <begin position="238"/>
        <end position="353"/>
    </location>
</feature>
<evidence type="ECO:0000313" key="5">
    <source>
        <dbReference type="Proteomes" id="UP000035648"/>
    </source>
</evidence>
<dbReference type="AlphaFoldDB" id="A0A0G4B5G4"/>
<proteinExistence type="predicted"/>
<evidence type="ECO:0000256" key="1">
    <source>
        <dbReference type="SAM" id="Phobius"/>
    </source>
</evidence>
<evidence type="ECO:0000313" key="4">
    <source>
        <dbReference type="EMBL" id="AKM82805.1"/>
    </source>
</evidence>